<sequence length="244" mass="26555">MPIDPVSSGVGSASKASDTATGTATGATNTASSAAKSTTKKPIKKVQKTAKPVTSDPDIPGRFPKENEPRRPDPPPPNFSAGGIWASIKAWFASFVPWAFDWFEIFVQGLINKYFPAPKQAAMYEKMLQRPIASTFLICQMICLGVPLLVFLLGVFLFAIIAVLLWIVLALLILGPVLLVASMMGVSLWGWGWVFYGLIKFLDRKFLGGVIMRTWALNAKTEDGEKESEKEEAVGGDGDEKNEQ</sequence>
<comment type="caution">
    <text evidence="3">The sequence shown here is derived from an EMBL/GenBank/DDBJ whole genome shotgun (WGS) entry which is preliminary data.</text>
</comment>
<organism evidence="3 4">
    <name type="scientific">Penicillium diatomitis</name>
    <dbReference type="NCBI Taxonomy" id="2819901"/>
    <lineage>
        <taxon>Eukaryota</taxon>
        <taxon>Fungi</taxon>
        <taxon>Dikarya</taxon>
        <taxon>Ascomycota</taxon>
        <taxon>Pezizomycotina</taxon>
        <taxon>Eurotiomycetes</taxon>
        <taxon>Eurotiomycetidae</taxon>
        <taxon>Eurotiales</taxon>
        <taxon>Aspergillaceae</taxon>
        <taxon>Penicillium</taxon>
    </lineage>
</organism>
<reference evidence="3" key="2">
    <citation type="journal article" date="2023" name="IMA Fungus">
        <title>Comparative genomic study of the Penicillium genus elucidates a diverse pangenome and 15 lateral gene transfer events.</title>
        <authorList>
            <person name="Petersen C."/>
            <person name="Sorensen T."/>
            <person name="Nielsen M.R."/>
            <person name="Sondergaard T.E."/>
            <person name="Sorensen J.L."/>
            <person name="Fitzpatrick D.A."/>
            <person name="Frisvad J.C."/>
            <person name="Nielsen K.L."/>
        </authorList>
    </citation>
    <scope>NUCLEOTIDE SEQUENCE</scope>
    <source>
        <strain evidence="3">IBT 30728</strain>
    </source>
</reference>
<feature type="compositionally biased region" description="Basic and acidic residues" evidence="1">
    <location>
        <begin position="63"/>
        <end position="73"/>
    </location>
</feature>
<feature type="transmembrane region" description="Helical" evidence="2">
    <location>
        <begin position="173"/>
        <end position="196"/>
    </location>
</feature>
<feature type="transmembrane region" description="Helical" evidence="2">
    <location>
        <begin position="136"/>
        <end position="167"/>
    </location>
</feature>
<accession>A0A9W9XI51</accession>
<keyword evidence="2" id="KW-1133">Transmembrane helix</keyword>
<feature type="region of interest" description="Disordered" evidence="1">
    <location>
        <begin position="1"/>
        <end position="76"/>
    </location>
</feature>
<dbReference type="RefSeq" id="XP_056793683.1">
    <property type="nucleotide sequence ID" value="XM_056931652.1"/>
</dbReference>
<reference evidence="3" key="1">
    <citation type="submission" date="2022-12" db="EMBL/GenBank/DDBJ databases">
        <authorList>
            <person name="Petersen C."/>
        </authorList>
    </citation>
    <scope>NUCLEOTIDE SEQUENCE</scope>
    <source>
        <strain evidence="3">IBT 30728</strain>
    </source>
</reference>
<evidence type="ECO:0000313" key="4">
    <source>
        <dbReference type="Proteomes" id="UP001148312"/>
    </source>
</evidence>
<dbReference type="AlphaFoldDB" id="A0A9W9XI51"/>
<name>A0A9W9XI51_9EURO</name>
<evidence type="ECO:0000313" key="3">
    <source>
        <dbReference type="EMBL" id="KAJ5493303.1"/>
    </source>
</evidence>
<dbReference type="EMBL" id="JAPWDQ010000002">
    <property type="protein sequence ID" value="KAJ5493303.1"/>
    <property type="molecule type" value="Genomic_DNA"/>
</dbReference>
<gene>
    <name evidence="3" type="ORF">N7539_002049</name>
</gene>
<protein>
    <submittedName>
        <fullName evidence="3">Uncharacterized protein</fullName>
    </submittedName>
</protein>
<evidence type="ECO:0000256" key="1">
    <source>
        <dbReference type="SAM" id="MobiDB-lite"/>
    </source>
</evidence>
<dbReference type="Pfam" id="PF16015">
    <property type="entry name" value="Promethin"/>
    <property type="match status" value="1"/>
</dbReference>
<feature type="compositionally biased region" description="Basic residues" evidence="1">
    <location>
        <begin position="38"/>
        <end position="48"/>
    </location>
</feature>
<keyword evidence="2" id="KW-0472">Membrane</keyword>
<feature type="compositionally biased region" description="Low complexity" evidence="1">
    <location>
        <begin position="1"/>
        <end position="37"/>
    </location>
</feature>
<feature type="region of interest" description="Disordered" evidence="1">
    <location>
        <begin position="220"/>
        <end position="244"/>
    </location>
</feature>
<dbReference type="GeneID" id="81621901"/>
<proteinExistence type="predicted"/>
<keyword evidence="4" id="KW-1185">Reference proteome</keyword>
<evidence type="ECO:0000256" key="2">
    <source>
        <dbReference type="SAM" id="Phobius"/>
    </source>
</evidence>
<dbReference type="Proteomes" id="UP001148312">
    <property type="component" value="Unassembled WGS sequence"/>
</dbReference>
<keyword evidence="2" id="KW-0812">Transmembrane</keyword>